<dbReference type="CDD" id="cd04189">
    <property type="entry name" value="G1P_TT_long"/>
    <property type="match status" value="1"/>
</dbReference>
<dbReference type="PANTHER" id="PTHR42883">
    <property type="entry name" value="GLUCOSE-1-PHOSPHATE THYMIDYLTRANSFERASE"/>
    <property type="match status" value="1"/>
</dbReference>
<reference evidence="2 3" key="1">
    <citation type="submission" date="2020-08" db="EMBL/GenBank/DDBJ databases">
        <title>Genomic Encyclopedia of Archaeal and Bacterial Type Strains, Phase II (KMG-II): from individual species to whole genera.</title>
        <authorList>
            <person name="Goeker M."/>
        </authorList>
    </citation>
    <scope>NUCLEOTIDE SEQUENCE [LARGE SCALE GENOMIC DNA]</scope>
    <source>
        <strain evidence="2 3">DSM 43850</strain>
    </source>
</reference>
<evidence type="ECO:0000313" key="3">
    <source>
        <dbReference type="Proteomes" id="UP000517916"/>
    </source>
</evidence>
<dbReference type="PANTHER" id="PTHR42883:SF2">
    <property type="entry name" value="THYMIDYLYLTRANSFERASE"/>
    <property type="match status" value="1"/>
</dbReference>
<dbReference type="SUPFAM" id="SSF53448">
    <property type="entry name" value="Nucleotide-diphospho-sugar transferases"/>
    <property type="match status" value="1"/>
</dbReference>
<protein>
    <submittedName>
        <fullName evidence="2">Glucose-1-phosphate thymidylyltransferase</fullName>
        <ecNumber evidence="2">2.7.7.24</ecNumber>
    </submittedName>
</protein>
<dbReference type="EMBL" id="JACJID010000001">
    <property type="protein sequence ID" value="MBA8923846.1"/>
    <property type="molecule type" value="Genomic_DNA"/>
</dbReference>
<evidence type="ECO:0000259" key="1">
    <source>
        <dbReference type="Pfam" id="PF00483"/>
    </source>
</evidence>
<dbReference type="InterPro" id="IPR005835">
    <property type="entry name" value="NTP_transferase_dom"/>
</dbReference>
<keyword evidence="2" id="KW-0548">Nucleotidyltransferase</keyword>
<dbReference type="InterPro" id="IPR005908">
    <property type="entry name" value="G1P_thy_trans_l"/>
</dbReference>
<proteinExistence type="predicted"/>
<dbReference type="Gene3D" id="3.90.550.10">
    <property type="entry name" value="Spore Coat Polysaccharide Biosynthesis Protein SpsA, Chain A"/>
    <property type="match status" value="1"/>
</dbReference>
<gene>
    <name evidence="2" type="ORF">BC739_001043</name>
</gene>
<dbReference type="GO" id="GO:0008879">
    <property type="term" value="F:glucose-1-phosphate thymidylyltransferase activity"/>
    <property type="evidence" value="ECO:0007669"/>
    <property type="project" value="UniProtKB-EC"/>
</dbReference>
<dbReference type="NCBIfam" id="TIGR01208">
    <property type="entry name" value="rmlA_long"/>
    <property type="match status" value="1"/>
</dbReference>
<feature type="domain" description="Nucleotidyl transferase" evidence="1">
    <location>
        <begin position="2"/>
        <end position="234"/>
    </location>
</feature>
<dbReference type="RefSeq" id="WP_182836415.1">
    <property type="nucleotide sequence ID" value="NZ_BAAABQ010000065.1"/>
</dbReference>
<name>A0ABR6BAF1_9PSEU</name>
<accession>A0ABR6BAF1</accession>
<dbReference type="Pfam" id="PF00483">
    <property type="entry name" value="NTP_transferase"/>
    <property type="match status" value="1"/>
</dbReference>
<dbReference type="EC" id="2.7.7.24" evidence="2"/>
<organism evidence="2 3">
    <name type="scientific">Kutzneria viridogrisea</name>
    <dbReference type="NCBI Taxonomy" id="47990"/>
    <lineage>
        <taxon>Bacteria</taxon>
        <taxon>Bacillati</taxon>
        <taxon>Actinomycetota</taxon>
        <taxon>Actinomycetes</taxon>
        <taxon>Pseudonocardiales</taxon>
        <taxon>Pseudonocardiaceae</taxon>
        <taxon>Kutzneria</taxon>
    </lineage>
</organism>
<dbReference type="Proteomes" id="UP000517916">
    <property type="component" value="Unassembled WGS sequence"/>
</dbReference>
<dbReference type="InterPro" id="IPR029044">
    <property type="entry name" value="Nucleotide-diphossugar_trans"/>
</dbReference>
<evidence type="ECO:0000313" key="2">
    <source>
        <dbReference type="EMBL" id="MBA8923846.1"/>
    </source>
</evidence>
<keyword evidence="2" id="KW-0808">Transferase</keyword>
<sequence>MKALVLSGGLGTRLRPLTHSMPKQLVPVGNKPVLVRGLEKIREAGIREVGMIVGDTGPEIERVIGDGSRFGLRIHYIPQEAPMGLAHCVMIARDFLGQDDFLMYLGDNVLSDGLGGTLAEFHEHRPAVQLLVKQVTNPSDFGIAELTDTGEVYRLEEKPRRPRGDLAVMGVYLFTPAVHEAVRSIKPSARNEWEITDAIRLMMEQGQPVRARVYTGFWKDTGQLDELLECNRMVLRTECPSAVLGSVDAASTLIGPVLVEPGASVVRSHVVGPTIIGPDAVVCDSEVGPYTALGSGTCLRNSGIENSIVLEGASLSDVTGVEGSLIGREAQISRATPGRRFILGDHATVQVGA</sequence>
<comment type="caution">
    <text evidence="2">The sequence shown here is derived from an EMBL/GenBank/DDBJ whole genome shotgun (WGS) entry which is preliminary data.</text>
</comment>
<keyword evidence="3" id="KW-1185">Reference proteome</keyword>